<evidence type="ECO:0000256" key="1">
    <source>
        <dbReference type="SAM" id="MobiDB-lite"/>
    </source>
</evidence>
<evidence type="ECO:0000259" key="3">
    <source>
        <dbReference type="SMART" id="SM00458"/>
    </source>
</evidence>
<sequence>MTHRSSQQDPVSPDARTESGRESTQGTGGEVAATSAGTAGSASPAEPGASVAAAAVPGGAAEPVPKAAEHETAGERKDPEVPTEPPATRPETPATRPETSAPEARPEAAGADSASAPDPGASAAAQSRLPALVRTMTATAIDRPQPRTGPVGRPGAAVLAGAAVAGALLVSVPFLVLAGNDDDGPGRTNTAAAGTVLDGTGQEAPGEFAVTAPETSPPGDRTGDEGKPRKPAEPVRQAPAPAAAPGTGGDASQPDDTPAKASANPPGKADSPEARPKKADGAKKRPAEAAPAVTLSGPVSFRSHLSGRCIDVPGHNFNDGQPLFMWDCNGADAQKWRFASDGTIRVRDKCLDVANANFNDGARIQIAWCNGADAQKFALNGAHDLVNTAVGKCVDIPNHSRNRGPETYLILWTCTGLDNQKWSV</sequence>
<feature type="compositionally biased region" description="Low complexity" evidence="1">
    <location>
        <begin position="89"/>
        <end position="125"/>
    </location>
</feature>
<dbReference type="CAZy" id="CBM13">
    <property type="family name" value="Carbohydrate-Binding Module Family 13"/>
</dbReference>
<feature type="compositionally biased region" description="Low complexity" evidence="1">
    <location>
        <begin position="30"/>
        <end position="66"/>
    </location>
</feature>
<name>B1W5L9_STRGG</name>
<keyword evidence="2" id="KW-1133">Transmembrane helix</keyword>
<gene>
    <name evidence="4" type="ordered locus">SGR_6347</name>
</gene>
<dbReference type="InterPro" id="IPR035992">
    <property type="entry name" value="Ricin_B-like_lectins"/>
</dbReference>
<protein>
    <recommendedName>
        <fullName evidence="3">Ricin B lectin domain-containing protein</fullName>
    </recommendedName>
</protein>
<keyword evidence="2" id="KW-0472">Membrane</keyword>
<feature type="domain" description="Ricin B lectin" evidence="3">
    <location>
        <begin position="297"/>
        <end position="424"/>
    </location>
</feature>
<organism evidence="4 5">
    <name type="scientific">Streptomyces griseus subsp. griseus (strain JCM 4626 / CBS 651.72 / NBRC 13350 / KCC S-0626 / ISP 5235)</name>
    <dbReference type="NCBI Taxonomy" id="455632"/>
    <lineage>
        <taxon>Bacteria</taxon>
        <taxon>Bacillati</taxon>
        <taxon>Actinomycetota</taxon>
        <taxon>Actinomycetes</taxon>
        <taxon>Kitasatosporales</taxon>
        <taxon>Streptomycetaceae</taxon>
        <taxon>Streptomyces</taxon>
    </lineage>
</organism>
<dbReference type="SUPFAM" id="SSF50370">
    <property type="entry name" value="Ricin B-like lectins"/>
    <property type="match status" value="1"/>
</dbReference>
<dbReference type="Proteomes" id="UP000001685">
    <property type="component" value="Chromosome"/>
</dbReference>
<evidence type="ECO:0000256" key="2">
    <source>
        <dbReference type="SAM" id="Phobius"/>
    </source>
</evidence>
<dbReference type="PROSITE" id="PS50231">
    <property type="entry name" value="RICIN_B_LECTIN"/>
    <property type="match status" value="1"/>
</dbReference>
<dbReference type="EMBL" id="AP009493">
    <property type="protein sequence ID" value="BAG23176.1"/>
    <property type="molecule type" value="Genomic_DNA"/>
</dbReference>
<evidence type="ECO:0000313" key="5">
    <source>
        <dbReference type="Proteomes" id="UP000001685"/>
    </source>
</evidence>
<proteinExistence type="predicted"/>
<feature type="compositionally biased region" description="Basic and acidic residues" evidence="1">
    <location>
        <begin position="67"/>
        <end position="80"/>
    </location>
</feature>
<feature type="region of interest" description="Disordered" evidence="1">
    <location>
        <begin position="177"/>
        <end position="294"/>
    </location>
</feature>
<evidence type="ECO:0000313" key="4">
    <source>
        <dbReference type="EMBL" id="BAG23176.1"/>
    </source>
</evidence>
<feature type="compositionally biased region" description="Low complexity" evidence="1">
    <location>
        <begin position="234"/>
        <end position="245"/>
    </location>
</feature>
<feature type="compositionally biased region" description="Polar residues" evidence="1">
    <location>
        <begin position="1"/>
        <end position="10"/>
    </location>
</feature>
<dbReference type="AlphaFoldDB" id="B1W5L9"/>
<dbReference type="PATRIC" id="fig|455632.4.peg.6503"/>
<dbReference type="Gene3D" id="2.80.10.50">
    <property type="match status" value="1"/>
</dbReference>
<dbReference type="Pfam" id="PF00652">
    <property type="entry name" value="Ricin_B_lectin"/>
    <property type="match status" value="1"/>
</dbReference>
<reference evidence="5" key="1">
    <citation type="journal article" date="2008" name="J. Bacteriol.">
        <title>Genome sequence of the streptomycin-producing microorganism Streptomyces griseus IFO 13350.</title>
        <authorList>
            <person name="Ohnishi Y."/>
            <person name="Ishikawa J."/>
            <person name="Hara H."/>
            <person name="Suzuki H."/>
            <person name="Ikenoya M."/>
            <person name="Ikeda H."/>
            <person name="Yamashita A."/>
            <person name="Hattori M."/>
            <person name="Horinouchi S."/>
        </authorList>
    </citation>
    <scope>NUCLEOTIDE SEQUENCE [LARGE SCALE GENOMIC DNA]</scope>
    <source>
        <strain evidence="5">JCM 4626 / NBRC 13350</strain>
    </source>
</reference>
<feature type="compositionally biased region" description="Basic and acidic residues" evidence="1">
    <location>
        <begin position="221"/>
        <end position="233"/>
    </location>
</feature>
<dbReference type="SMART" id="SM00458">
    <property type="entry name" value="RICIN"/>
    <property type="match status" value="1"/>
</dbReference>
<dbReference type="RefSeq" id="WP_012381874.1">
    <property type="nucleotide sequence ID" value="NC_010572.1"/>
</dbReference>
<dbReference type="eggNOG" id="COG1318">
    <property type="taxonomic scope" value="Bacteria"/>
</dbReference>
<feature type="compositionally biased region" description="Basic and acidic residues" evidence="1">
    <location>
        <begin position="270"/>
        <end position="287"/>
    </location>
</feature>
<dbReference type="InterPro" id="IPR000772">
    <property type="entry name" value="Ricin_B_lectin"/>
</dbReference>
<dbReference type="HOGENOM" id="CLU_052349_0_0_11"/>
<keyword evidence="2" id="KW-0812">Transmembrane</keyword>
<accession>B1W5L9</accession>
<feature type="transmembrane region" description="Helical" evidence="2">
    <location>
        <begin position="156"/>
        <end position="178"/>
    </location>
</feature>
<feature type="region of interest" description="Disordered" evidence="1">
    <location>
        <begin position="1"/>
        <end position="131"/>
    </location>
</feature>
<dbReference type="KEGG" id="sgr:SGR_6347"/>